<organism evidence="3 4">
    <name type="scientific">Panicum miliaceum</name>
    <name type="common">Proso millet</name>
    <name type="synonym">Broomcorn millet</name>
    <dbReference type="NCBI Taxonomy" id="4540"/>
    <lineage>
        <taxon>Eukaryota</taxon>
        <taxon>Viridiplantae</taxon>
        <taxon>Streptophyta</taxon>
        <taxon>Embryophyta</taxon>
        <taxon>Tracheophyta</taxon>
        <taxon>Spermatophyta</taxon>
        <taxon>Magnoliopsida</taxon>
        <taxon>Liliopsida</taxon>
        <taxon>Poales</taxon>
        <taxon>Poaceae</taxon>
        <taxon>PACMAD clade</taxon>
        <taxon>Panicoideae</taxon>
        <taxon>Panicodae</taxon>
        <taxon>Paniceae</taxon>
        <taxon>Panicinae</taxon>
        <taxon>Panicum</taxon>
        <taxon>Panicum sect. Panicum</taxon>
    </lineage>
</organism>
<feature type="compositionally biased region" description="Basic and acidic residues" evidence="1">
    <location>
        <begin position="1"/>
        <end position="19"/>
    </location>
</feature>
<feature type="region of interest" description="Disordered" evidence="1">
    <location>
        <begin position="1"/>
        <end position="33"/>
    </location>
</feature>
<evidence type="ECO:0000259" key="2">
    <source>
        <dbReference type="Pfam" id="PF04195"/>
    </source>
</evidence>
<comment type="caution">
    <text evidence="3">The sequence shown here is derived from an EMBL/GenBank/DDBJ whole genome shotgun (WGS) entry which is preliminary data.</text>
</comment>
<reference evidence="4" key="1">
    <citation type="journal article" date="2019" name="Nat. Commun.">
        <title>The genome of broomcorn millet.</title>
        <authorList>
            <person name="Zou C."/>
            <person name="Miki D."/>
            <person name="Li D."/>
            <person name="Tang Q."/>
            <person name="Xiao L."/>
            <person name="Rajput S."/>
            <person name="Deng P."/>
            <person name="Jia W."/>
            <person name="Huang R."/>
            <person name="Zhang M."/>
            <person name="Sun Y."/>
            <person name="Hu J."/>
            <person name="Fu X."/>
            <person name="Schnable P.S."/>
            <person name="Li F."/>
            <person name="Zhang H."/>
            <person name="Feng B."/>
            <person name="Zhu X."/>
            <person name="Liu R."/>
            <person name="Schnable J.C."/>
            <person name="Zhu J.-K."/>
            <person name="Zhang H."/>
        </authorList>
    </citation>
    <scope>NUCLEOTIDE SEQUENCE [LARGE SCALE GENOMIC DNA]</scope>
</reference>
<dbReference type="EMBL" id="PQIB02000003">
    <property type="protein sequence ID" value="RLN28748.1"/>
    <property type="molecule type" value="Genomic_DNA"/>
</dbReference>
<evidence type="ECO:0000313" key="4">
    <source>
        <dbReference type="Proteomes" id="UP000275267"/>
    </source>
</evidence>
<dbReference type="InterPro" id="IPR007321">
    <property type="entry name" value="Transposase_28"/>
</dbReference>
<dbReference type="OrthoDB" id="685425at2759"/>
<sequence>MPKKSAADRGRKREGEGEGRSPPSAKIAKTAEGSSWRASTIKERDLLRLVAERVLQEEGVVQWRTTGTDSSLLENTGETVMFAPSADRGLALPSSDFFRSLLGFYKIKHYHLPPNSILHISILVHLCEAFLGIRPHFNIIRHLFQLKPKPDDDNPALVGGARVQLCDKALHLEYMTLRSLSGWHA</sequence>
<proteinExistence type="predicted"/>
<name>A0A3L6SZF1_PANMI</name>
<dbReference type="Pfam" id="PF04195">
    <property type="entry name" value="Transposase_28"/>
    <property type="match status" value="1"/>
</dbReference>
<evidence type="ECO:0000313" key="3">
    <source>
        <dbReference type="EMBL" id="RLN28748.1"/>
    </source>
</evidence>
<accession>A0A3L6SZF1</accession>
<dbReference type="Proteomes" id="UP000275267">
    <property type="component" value="Unassembled WGS sequence"/>
</dbReference>
<feature type="domain" description="Transposase (putative) gypsy type" evidence="2">
    <location>
        <begin position="80"/>
        <end position="147"/>
    </location>
</feature>
<gene>
    <name evidence="3" type="ORF">C2845_PM05G22590</name>
</gene>
<dbReference type="AlphaFoldDB" id="A0A3L6SZF1"/>
<keyword evidence="4" id="KW-1185">Reference proteome</keyword>
<protein>
    <submittedName>
        <fullName evidence="3">Gypsy-type retrotransposon protein</fullName>
    </submittedName>
</protein>
<evidence type="ECO:0000256" key="1">
    <source>
        <dbReference type="SAM" id="MobiDB-lite"/>
    </source>
</evidence>
<dbReference type="PANTHER" id="PTHR33026">
    <property type="entry name" value="OS06G0360600 PROTEIN"/>
    <property type="match status" value="1"/>
</dbReference>
<dbReference type="PANTHER" id="PTHR33026:SF7">
    <property type="entry name" value="OS03G0100275 PROTEIN"/>
    <property type="match status" value="1"/>
</dbReference>